<dbReference type="GeneID" id="136802659"/>
<name>A0A7M5WSD8_9CNID</name>
<dbReference type="Gene3D" id="1.10.238.10">
    <property type="entry name" value="EF-hand"/>
    <property type="match status" value="1"/>
</dbReference>
<evidence type="ECO:0000256" key="9">
    <source>
        <dbReference type="ARBA" id="ARBA00023223"/>
    </source>
</evidence>
<dbReference type="RefSeq" id="XP_066915519.1">
    <property type="nucleotide sequence ID" value="XM_067059418.1"/>
</dbReference>
<dbReference type="Pfam" id="PF13499">
    <property type="entry name" value="EF-hand_7"/>
    <property type="match status" value="1"/>
</dbReference>
<dbReference type="Pfam" id="PF13640">
    <property type="entry name" value="2OG-FeII_Oxy_3"/>
    <property type="match status" value="1"/>
</dbReference>
<dbReference type="AlphaFoldDB" id="A0A7M5WSD8"/>
<evidence type="ECO:0000259" key="12">
    <source>
        <dbReference type="PROSITE" id="PS51471"/>
    </source>
</evidence>
<organism evidence="13 14">
    <name type="scientific">Clytia hemisphaerica</name>
    <dbReference type="NCBI Taxonomy" id="252671"/>
    <lineage>
        <taxon>Eukaryota</taxon>
        <taxon>Metazoa</taxon>
        <taxon>Cnidaria</taxon>
        <taxon>Hydrozoa</taxon>
        <taxon>Hydroidolina</taxon>
        <taxon>Leptothecata</taxon>
        <taxon>Obeliida</taxon>
        <taxon>Clytiidae</taxon>
        <taxon>Clytia</taxon>
    </lineage>
</organism>
<keyword evidence="6" id="KW-0223">Dioxygenase</keyword>
<dbReference type="CDD" id="cd00051">
    <property type="entry name" value="EFh"/>
    <property type="match status" value="1"/>
</dbReference>
<protein>
    <recommendedName>
        <fullName evidence="12">Fe2OG dioxygenase domain-containing protein</fullName>
    </recommendedName>
</protein>
<evidence type="ECO:0000313" key="13">
    <source>
        <dbReference type="EnsemblMetazoa" id="CLYHEMP009838.1"/>
    </source>
</evidence>
<evidence type="ECO:0000256" key="5">
    <source>
        <dbReference type="ARBA" id="ARBA00022896"/>
    </source>
</evidence>
<keyword evidence="9" id="KW-0455">Luminescence</keyword>
<dbReference type="OrthoDB" id="420380at2759"/>
<keyword evidence="3" id="KW-0479">Metal-binding</keyword>
<evidence type="ECO:0000256" key="4">
    <source>
        <dbReference type="ARBA" id="ARBA00022837"/>
    </source>
</evidence>
<keyword evidence="5" id="KW-0847">Vitamin C</keyword>
<dbReference type="InterPro" id="IPR005123">
    <property type="entry name" value="Oxoglu/Fe-dep_dioxygenase_dom"/>
</dbReference>
<keyword evidence="7" id="KW-0560">Oxidoreductase</keyword>
<feature type="domain" description="Fe2OG dioxygenase" evidence="12">
    <location>
        <begin position="223"/>
        <end position="370"/>
    </location>
</feature>
<comment type="similarity">
    <text evidence="2">Belongs to the aequorin family.</text>
</comment>
<dbReference type="GO" id="GO:0005509">
    <property type="term" value="F:calcium ion binding"/>
    <property type="evidence" value="ECO:0007669"/>
    <property type="project" value="InterPro"/>
</dbReference>
<evidence type="ECO:0000313" key="14">
    <source>
        <dbReference type="Proteomes" id="UP000594262"/>
    </source>
</evidence>
<dbReference type="SUPFAM" id="SSF47473">
    <property type="entry name" value="EF-hand"/>
    <property type="match status" value="1"/>
</dbReference>
<dbReference type="InterPro" id="IPR018247">
    <property type="entry name" value="EF_Hand_1_Ca_BS"/>
</dbReference>
<feature type="transmembrane region" description="Helical" evidence="11">
    <location>
        <begin position="6"/>
        <end position="24"/>
    </location>
</feature>
<dbReference type="PROSITE" id="PS51471">
    <property type="entry name" value="FE2OG_OXY"/>
    <property type="match status" value="1"/>
</dbReference>
<dbReference type="InterPro" id="IPR044862">
    <property type="entry name" value="Pro_4_hyd_alph_FE2OG_OXY"/>
</dbReference>
<dbReference type="InterPro" id="IPR002048">
    <property type="entry name" value="EF_hand_dom"/>
</dbReference>
<dbReference type="InterPro" id="IPR045054">
    <property type="entry name" value="P4HA-like"/>
</dbReference>
<evidence type="ECO:0000256" key="1">
    <source>
        <dbReference type="ARBA" id="ARBA00001961"/>
    </source>
</evidence>
<dbReference type="Gene3D" id="2.60.120.620">
    <property type="entry name" value="q2cbj1_9rhob like domain"/>
    <property type="match status" value="1"/>
</dbReference>
<reference evidence="13" key="1">
    <citation type="submission" date="2021-01" db="UniProtKB">
        <authorList>
            <consortium name="EnsemblMetazoa"/>
        </authorList>
    </citation>
    <scope>IDENTIFICATION</scope>
</reference>
<dbReference type="InterPro" id="IPR006620">
    <property type="entry name" value="Pro_4_hyd_alph"/>
</dbReference>
<keyword evidence="11" id="KW-0812">Transmembrane</keyword>
<keyword evidence="11" id="KW-0472">Membrane</keyword>
<dbReference type="GO" id="GO:0005506">
    <property type="term" value="F:iron ion binding"/>
    <property type="evidence" value="ECO:0007669"/>
    <property type="project" value="InterPro"/>
</dbReference>
<evidence type="ECO:0000256" key="3">
    <source>
        <dbReference type="ARBA" id="ARBA00022723"/>
    </source>
</evidence>
<dbReference type="GO" id="GO:0008218">
    <property type="term" value="P:bioluminescence"/>
    <property type="evidence" value="ECO:0007669"/>
    <property type="project" value="UniProtKB-KW"/>
</dbReference>
<keyword evidence="10" id="KW-0599">Photoprotein</keyword>
<evidence type="ECO:0000256" key="2">
    <source>
        <dbReference type="ARBA" id="ARBA00007828"/>
    </source>
</evidence>
<dbReference type="InterPro" id="IPR011992">
    <property type="entry name" value="EF-hand-dom_pair"/>
</dbReference>
<evidence type="ECO:0000256" key="11">
    <source>
        <dbReference type="SAM" id="Phobius"/>
    </source>
</evidence>
<dbReference type="Proteomes" id="UP000594262">
    <property type="component" value="Unplaced"/>
</dbReference>
<keyword evidence="8" id="KW-0408">Iron</keyword>
<dbReference type="GO" id="GO:0005783">
    <property type="term" value="C:endoplasmic reticulum"/>
    <property type="evidence" value="ECO:0007669"/>
    <property type="project" value="TreeGrafter"/>
</dbReference>
<dbReference type="PROSITE" id="PS00018">
    <property type="entry name" value="EF_HAND_1"/>
    <property type="match status" value="1"/>
</dbReference>
<evidence type="ECO:0000256" key="6">
    <source>
        <dbReference type="ARBA" id="ARBA00022964"/>
    </source>
</evidence>
<keyword evidence="4" id="KW-0106">Calcium</keyword>
<evidence type="ECO:0000256" key="10">
    <source>
        <dbReference type="ARBA" id="ARBA00023262"/>
    </source>
</evidence>
<proteinExistence type="inferred from homology"/>
<dbReference type="GO" id="GO:0031418">
    <property type="term" value="F:L-ascorbic acid binding"/>
    <property type="evidence" value="ECO:0007669"/>
    <property type="project" value="UniProtKB-KW"/>
</dbReference>
<sequence length="393" mass="46001">MADWKITYLYLVFLFHFHFIHCWYDEENFRLPRRNPVHIGYEEEIKVQIGQNNKIKTLSVNPPVFEIKNFLSPEECNYLIFMAKRAGLKDSPIHTEIGNFKTNRDVFTEWDVNNDTYVDAAEFTFIRNKGNLYLTEVEMMAMMEDLEIDKNDDNKMNLEEFYAITAETIGKYFDMLGERNPKLRSRLSKQSWIWHYGAYDQLVEGFHERLSRLTELPHDLIEISEPMQVVHYEEGGHYYCHHDSDEIDPTIPCCTHENMDHMCRQCRYLTVMFFLNNVTSGGQTVFPVADNKTFSIEGWQEEAPIKCNLGDNCEKSNLIVQPSQGTALLWYNHQIDQSNGWMGHLDQMTYHGGCDVTTSEKWIANTWINLIGGKGSRDSKKGWLALKRPNDEL</sequence>
<dbReference type="PANTHER" id="PTHR10869:SF246">
    <property type="entry name" value="TRANSMEMBRANE PROLYL 4-HYDROXYLASE"/>
    <property type="match status" value="1"/>
</dbReference>
<dbReference type="EnsemblMetazoa" id="CLYHEMT009838.1">
    <property type="protein sequence ID" value="CLYHEMP009838.1"/>
    <property type="gene ID" value="CLYHEMG009838"/>
</dbReference>
<keyword evidence="11" id="KW-1133">Transmembrane helix</keyword>
<dbReference type="SMART" id="SM00702">
    <property type="entry name" value="P4Hc"/>
    <property type="match status" value="1"/>
</dbReference>
<evidence type="ECO:0000256" key="7">
    <source>
        <dbReference type="ARBA" id="ARBA00023002"/>
    </source>
</evidence>
<comment type="cofactor">
    <cofactor evidence="1">
        <name>L-ascorbate</name>
        <dbReference type="ChEBI" id="CHEBI:38290"/>
    </cofactor>
</comment>
<keyword evidence="14" id="KW-1185">Reference proteome</keyword>
<dbReference type="GO" id="GO:0004656">
    <property type="term" value="F:procollagen-proline 4-dioxygenase activity"/>
    <property type="evidence" value="ECO:0007669"/>
    <property type="project" value="TreeGrafter"/>
</dbReference>
<dbReference type="PANTHER" id="PTHR10869">
    <property type="entry name" value="PROLYL 4-HYDROXYLASE ALPHA SUBUNIT"/>
    <property type="match status" value="1"/>
</dbReference>
<accession>A0A7M5WSD8</accession>
<evidence type="ECO:0000256" key="8">
    <source>
        <dbReference type="ARBA" id="ARBA00023004"/>
    </source>
</evidence>